<dbReference type="Gene3D" id="3.10.180.10">
    <property type="entry name" value="2,3-Dihydroxybiphenyl 1,2-Dioxygenase, domain 1"/>
    <property type="match status" value="2"/>
</dbReference>
<dbReference type="InterPro" id="IPR037523">
    <property type="entry name" value="VOC_core"/>
</dbReference>
<reference evidence="10 11" key="1">
    <citation type="submission" date="2014-06" db="EMBL/GenBank/DDBJ databases">
        <title>Whole Genome Sequences of Three Symbiotic Endozoicomonas Bacteria.</title>
        <authorList>
            <person name="Neave M.J."/>
            <person name="Apprill A."/>
            <person name="Voolstra C.R."/>
        </authorList>
    </citation>
    <scope>NUCLEOTIDE SEQUENCE [LARGE SCALE GENOMIC DNA]</scope>
    <source>
        <strain evidence="10 11">LMG 24815</strain>
    </source>
</reference>
<feature type="domain" description="VOC" evidence="9">
    <location>
        <begin position="5"/>
        <end position="120"/>
    </location>
</feature>
<evidence type="ECO:0000256" key="4">
    <source>
        <dbReference type="ARBA" id="ARBA00022797"/>
    </source>
</evidence>
<protein>
    <submittedName>
        <fullName evidence="10">Biphenyl 2,3-dioxygenase</fullName>
    </submittedName>
</protein>
<dbReference type="Pfam" id="PF00903">
    <property type="entry name" value="Glyoxalase"/>
    <property type="match status" value="1"/>
</dbReference>
<proteinExistence type="inferred from homology"/>
<evidence type="ECO:0000256" key="2">
    <source>
        <dbReference type="ARBA" id="ARBA00008784"/>
    </source>
</evidence>
<dbReference type="SUPFAM" id="SSF54593">
    <property type="entry name" value="Glyoxalase/Bleomycin resistance protein/Dihydroxybiphenyl dioxygenase"/>
    <property type="match status" value="1"/>
</dbReference>
<keyword evidence="5 8" id="KW-0223">Dioxygenase</keyword>
<comment type="caution">
    <text evidence="10">The sequence shown here is derived from an EMBL/GenBank/DDBJ whole genome shotgun (WGS) entry which is preliminary data.</text>
</comment>
<dbReference type="Pfam" id="PF22632">
    <property type="entry name" value="BphC_D1"/>
    <property type="match status" value="1"/>
</dbReference>
<name>A0A081N863_9GAMM</name>
<dbReference type="InterPro" id="IPR029068">
    <property type="entry name" value="Glyas_Bleomycin-R_OHBP_Dase"/>
</dbReference>
<evidence type="ECO:0000256" key="1">
    <source>
        <dbReference type="ARBA" id="ARBA00001954"/>
    </source>
</evidence>
<dbReference type="GO" id="GO:0051213">
    <property type="term" value="F:dioxygenase activity"/>
    <property type="evidence" value="ECO:0007669"/>
    <property type="project" value="UniProtKB-KW"/>
</dbReference>
<evidence type="ECO:0000256" key="3">
    <source>
        <dbReference type="ARBA" id="ARBA00022723"/>
    </source>
</evidence>
<evidence type="ECO:0000313" key="11">
    <source>
        <dbReference type="Proteomes" id="UP000028006"/>
    </source>
</evidence>
<comment type="similarity">
    <text evidence="2 8">Belongs to the extradiol ring-cleavage dioxygenase family.</text>
</comment>
<dbReference type="InterPro" id="IPR004360">
    <property type="entry name" value="Glyas_Fos-R_dOase_dom"/>
</dbReference>
<dbReference type="CDD" id="cd07252">
    <property type="entry name" value="BphC1-RGP6_N_like"/>
    <property type="match status" value="1"/>
</dbReference>
<comment type="cofactor">
    <cofactor evidence="1 8">
        <name>Fe(2+)</name>
        <dbReference type="ChEBI" id="CHEBI:29033"/>
    </cofactor>
</comment>
<evidence type="ECO:0000256" key="8">
    <source>
        <dbReference type="RuleBase" id="RU000683"/>
    </source>
</evidence>
<feature type="domain" description="VOC" evidence="9">
    <location>
        <begin position="143"/>
        <end position="269"/>
    </location>
</feature>
<dbReference type="InterPro" id="IPR000486">
    <property type="entry name" value="Xdiol_ring_cleave_dOase_1/2"/>
</dbReference>
<keyword evidence="7 8" id="KW-0408">Iron</keyword>
<dbReference type="RefSeq" id="WP_034874610.1">
    <property type="nucleotide sequence ID" value="NZ_JOKG01000002.1"/>
</dbReference>
<dbReference type="Proteomes" id="UP000028006">
    <property type="component" value="Unassembled WGS sequence"/>
</dbReference>
<dbReference type="PROSITE" id="PS00082">
    <property type="entry name" value="EXTRADIOL_DIOXYGENAS"/>
    <property type="match status" value="1"/>
</dbReference>
<evidence type="ECO:0000256" key="5">
    <source>
        <dbReference type="ARBA" id="ARBA00022964"/>
    </source>
</evidence>
<organism evidence="10 11">
    <name type="scientific">Endozoicomonas montiporae</name>
    <dbReference type="NCBI Taxonomy" id="1027273"/>
    <lineage>
        <taxon>Bacteria</taxon>
        <taxon>Pseudomonadati</taxon>
        <taxon>Pseudomonadota</taxon>
        <taxon>Gammaproteobacteria</taxon>
        <taxon>Oceanospirillales</taxon>
        <taxon>Endozoicomonadaceae</taxon>
        <taxon>Endozoicomonas</taxon>
    </lineage>
</organism>
<dbReference type="AlphaFoldDB" id="A0A081N863"/>
<keyword evidence="4 8" id="KW-0058">Aromatic hydrocarbons catabolism</keyword>
<dbReference type="GO" id="GO:0008198">
    <property type="term" value="F:ferrous iron binding"/>
    <property type="evidence" value="ECO:0007669"/>
    <property type="project" value="InterPro"/>
</dbReference>
<dbReference type="CDD" id="cd07237">
    <property type="entry name" value="BphC1-RGP6_C_like"/>
    <property type="match status" value="1"/>
</dbReference>
<dbReference type="eggNOG" id="COG0346">
    <property type="taxonomic scope" value="Bacteria"/>
</dbReference>
<accession>A0A081N863</accession>
<gene>
    <name evidence="10" type="ORF">GZ77_09985</name>
</gene>
<evidence type="ECO:0000313" key="10">
    <source>
        <dbReference type="EMBL" id="KEQ14636.1"/>
    </source>
</evidence>
<evidence type="ECO:0000259" key="9">
    <source>
        <dbReference type="PROSITE" id="PS51819"/>
    </source>
</evidence>
<evidence type="ECO:0000256" key="7">
    <source>
        <dbReference type="ARBA" id="ARBA00023004"/>
    </source>
</evidence>
<keyword evidence="6 8" id="KW-0560">Oxidoreductase</keyword>
<dbReference type="PROSITE" id="PS51819">
    <property type="entry name" value="VOC"/>
    <property type="match status" value="2"/>
</dbReference>
<keyword evidence="11" id="KW-1185">Reference proteome</keyword>
<evidence type="ECO:0000256" key="6">
    <source>
        <dbReference type="ARBA" id="ARBA00023002"/>
    </source>
</evidence>
<sequence length="300" mass="33591">MDIRGLGYVTAFSTDLEQWREYGTQVLGMMVAPESTDDLLLLKLDERSYRIAVIKSDQNGFGASGWEVADQKAFDQAVAELEAADVDIAHGSEVDVQARKVQALVTFKDPEGNRHELFWGPVSDYSRFVSPVGVKGFVTGELGLGHVVLPATAFDRCREFYTNVMGFDLSDLMNVRFTPDPAEPNKRLHFLHCNNARHHSLAIFEMPSESGCIHMMLEVDDVDEVGRALDRQQAHGVKLSATLGRHINDDMVSFYMKTPSGFDMEYGSEGLIMDWDNHTAFETMATSHWGHDFSIGFKQD</sequence>
<keyword evidence="3" id="KW-0479">Metal-binding</keyword>
<dbReference type="EMBL" id="JOKG01000002">
    <property type="protein sequence ID" value="KEQ14636.1"/>
    <property type="molecule type" value="Genomic_DNA"/>
</dbReference>